<comment type="caution">
    <text evidence="2">The sequence shown here is derived from an EMBL/GenBank/DDBJ whole genome shotgun (WGS) entry which is preliminary data.</text>
</comment>
<protein>
    <recommendedName>
        <fullName evidence="1">DUF6896 domain-containing protein</fullName>
    </recommendedName>
</protein>
<evidence type="ECO:0000313" key="3">
    <source>
        <dbReference type="Proteomes" id="UP000808337"/>
    </source>
</evidence>
<dbReference type="AlphaFoldDB" id="A0A9D7SPY2"/>
<accession>A0A9D7SPY2</accession>
<evidence type="ECO:0000259" key="1">
    <source>
        <dbReference type="Pfam" id="PF21837"/>
    </source>
</evidence>
<evidence type="ECO:0000313" key="2">
    <source>
        <dbReference type="EMBL" id="MBK9981090.1"/>
    </source>
</evidence>
<name>A0A9D7SPY2_9BACT</name>
<gene>
    <name evidence="2" type="ORF">IPP15_01465</name>
</gene>
<feature type="domain" description="DUF6896" evidence="1">
    <location>
        <begin position="4"/>
        <end position="129"/>
    </location>
</feature>
<sequence length="146" mass="17467">MDIYKSIAQELIHKLITETDQPEMQVILNGQYDEIQNAKLRNGEDRLTDEWNFDVHGEHCRFANEKTGQTLEVSLGSTDDIGNLDPYFFYEFLNTTDRYRHLTVYFKKPFQDMITFFEELEREKILKYARGVEYKKDKRQELKAQP</sequence>
<dbReference type="EMBL" id="JADKGY010000001">
    <property type="protein sequence ID" value="MBK9981090.1"/>
    <property type="molecule type" value="Genomic_DNA"/>
</dbReference>
<dbReference type="Proteomes" id="UP000808337">
    <property type="component" value="Unassembled WGS sequence"/>
</dbReference>
<reference evidence="2 3" key="1">
    <citation type="submission" date="2020-10" db="EMBL/GenBank/DDBJ databases">
        <title>Connecting structure to function with the recovery of over 1000 high-quality activated sludge metagenome-assembled genomes encoding full-length rRNA genes using long-read sequencing.</title>
        <authorList>
            <person name="Singleton C.M."/>
            <person name="Petriglieri F."/>
            <person name="Kristensen J.M."/>
            <person name="Kirkegaard R.H."/>
            <person name="Michaelsen T.Y."/>
            <person name="Andersen M.H."/>
            <person name="Karst S.M."/>
            <person name="Dueholm M.S."/>
            <person name="Nielsen P.H."/>
            <person name="Albertsen M."/>
        </authorList>
    </citation>
    <scope>NUCLEOTIDE SEQUENCE [LARGE SCALE GENOMIC DNA]</scope>
    <source>
        <strain evidence="2">Ribe_18-Q3-R11-54_MAXAC.273</strain>
    </source>
</reference>
<dbReference type="InterPro" id="IPR054191">
    <property type="entry name" value="DUF6896"/>
</dbReference>
<organism evidence="2 3">
    <name type="scientific">Candidatus Opimibacter skivensis</name>
    <dbReference type="NCBI Taxonomy" id="2982028"/>
    <lineage>
        <taxon>Bacteria</taxon>
        <taxon>Pseudomonadati</taxon>
        <taxon>Bacteroidota</taxon>
        <taxon>Saprospiria</taxon>
        <taxon>Saprospirales</taxon>
        <taxon>Saprospiraceae</taxon>
        <taxon>Candidatus Opimibacter</taxon>
    </lineage>
</organism>
<proteinExistence type="predicted"/>
<dbReference type="Pfam" id="PF21837">
    <property type="entry name" value="DUF6896"/>
    <property type="match status" value="1"/>
</dbReference>